<dbReference type="Gene3D" id="3.30.420.10">
    <property type="entry name" value="Ribonuclease H-like superfamily/Ribonuclease H"/>
    <property type="match status" value="1"/>
</dbReference>
<feature type="region of interest" description="Disordered" evidence="1">
    <location>
        <begin position="375"/>
        <end position="818"/>
    </location>
</feature>
<feature type="domain" description="DDE-1" evidence="2">
    <location>
        <begin position="237"/>
        <end position="344"/>
    </location>
</feature>
<proteinExistence type="predicted"/>
<dbReference type="InterPro" id="IPR036397">
    <property type="entry name" value="RNaseH_sf"/>
</dbReference>
<feature type="region of interest" description="Disordered" evidence="1">
    <location>
        <begin position="1"/>
        <end position="38"/>
    </location>
</feature>
<evidence type="ECO:0000259" key="2">
    <source>
        <dbReference type="Pfam" id="PF03184"/>
    </source>
</evidence>
<keyword evidence="4" id="KW-1185">Reference proteome</keyword>
<feature type="region of interest" description="Disordered" evidence="1">
    <location>
        <begin position="843"/>
        <end position="876"/>
    </location>
</feature>
<dbReference type="PANTHER" id="PTHR35846">
    <property type="entry name" value="PROTEIN CBG05131"/>
    <property type="match status" value="1"/>
</dbReference>
<evidence type="ECO:0000313" key="4">
    <source>
        <dbReference type="Proteomes" id="UP001292094"/>
    </source>
</evidence>
<dbReference type="EMBL" id="JAWZYT010006587">
    <property type="protein sequence ID" value="KAK4287917.1"/>
    <property type="molecule type" value="Genomic_DNA"/>
</dbReference>
<dbReference type="Pfam" id="PF03184">
    <property type="entry name" value="DDE_1"/>
    <property type="match status" value="1"/>
</dbReference>
<dbReference type="PANTHER" id="PTHR35846:SF1">
    <property type="entry name" value="PLASMODIUM RESA N-TERMINAL DOMAIN-CONTAINING PROTEIN"/>
    <property type="match status" value="1"/>
</dbReference>
<sequence length="1018" mass="104793">MATTAAHQSRIYLHQNTTNSPTTTMPRQRQRTSNKQMDRTDLEKAFNHRVKTECSHKEAAEKFGVKKTTLVDAFNRSKKESNGVTYVPVPGKVNMVFTPEQEGLIVKYTIQAAQMFYGLPRIEVRRMVYNYAHACKSKSIPEAWERNRMATTDWYYSFMERHPDLVLKAPEGMSIARIVAFNKVNVETFFKAYTLALEKYQFTPDRIFNLDESSLSTVMKPCKVVCARGKPVATQTLQHLHERSGSSDENKILLIMDNAECHMNINVVEFAIRHGIVIVTLPPHTTDKLQPLDVSVFGPFKTFLRALLNDHALMHPNEHITVHQLPEFACDAWTKAANPVNILSGYRATGIWPVNRLIFPDEAFVGAQVTERPAPPEDFVVEVGPPSSDGANSSDGEDQPPASQVIDLPDLSPTLEDDPDDPTGTAWPDPGTAAPGPSTATPGPSTATPGPSTATPGPSTATPGPNTTTPGPSTATPGPSTATPGPSTATPGPNTATPGPSTATPGPSTATPGPSTATPGPSTATPGPSTATPGPSTATPGPSTATPGPSTATPGPSTATPGPSTATPGSSTATPGPSTATPGPSTATPGPSTATPGPSTATPGPSTATPGPSTATPGPSTATPGPSTATPGPSTATPGPSTATPGPSTATPGPSTATPGPSTATPGPSTATPGPSTATPGSSTTTPGSSTATPGPSTATPGPSTATPGPSTATPGPSTATPGSSTATPGPSTATPGPSTATPGPSTATPGSSTATPGPSTATPGPSTATPGPSTATPGSSTTTPGSSTRSTPPSITPEAVRPFPKAANQRPYGKGKKRLRACILTENEEAIVDLRVKAAKKQKLEEKKKAVAGKKSGVPRKKKPAPVPESSEEDDVRVLLDDSSEYSDDSEFTESSYPFLDKEPEAGDFVLVRLALEEGRGVGTSVCYVAHVLDTLEGSRLNLSFLRMKSAILRNTFTFPNIPDESEVEAGHCLGVVKLQKSGSVSPNPLGRCDPTPWVDVTQPLGRCDPATGAHRP</sequence>
<dbReference type="GO" id="GO:0003676">
    <property type="term" value="F:nucleic acid binding"/>
    <property type="evidence" value="ECO:0007669"/>
    <property type="project" value="InterPro"/>
</dbReference>
<dbReference type="Proteomes" id="UP001292094">
    <property type="component" value="Unassembled WGS sequence"/>
</dbReference>
<dbReference type="PRINTS" id="PR01217">
    <property type="entry name" value="PRICHEXTENSN"/>
</dbReference>
<feature type="compositionally biased region" description="Low complexity" evidence="1">
    <location>
        <begin position="430"/>
        <end position="794"/>
    </location>
</feature>
<name>A0AAE1NF16_9EUCA</name>
<reference evidence="3" key="1">
    <citation type="submission" date="2023-11" db="EMBL/GenBank/DDBJ databases">
        <title>Genome assemblies of two species of porcelain crab, Petrolisthes cinctipes and Petrolisthes manimaculis (Anomura: Porcellanidae).</title>
        <authorList>
            <person name="Angst P."/>
        </authorList>
    </citation>
    <scope>NUCLEOTIDE SEQUENCE</scope>
    <source>
        <strain evidence="3">PB745_02</strain>
        <tissue evidence="3">Gill</tissue>
    </source>
</reference>
<accession>A0AAE1NF16</accession>
<protein>
    <recommendedName>
        <fullName evidence="2">DDE-1 domain-containing protein</fullName>
    </recommendedName>
</protein>
<evidence type="ECO:0000256" key="1">
    <source>
        <dbReference type="SAM" id="MobiDB-lite"/>
    </source>
</evidence>
<comment type="caution">
    <text evidence="3">The sequence shown here is derived from an EMBL/GenBank/DDBJ whole genome shotgun (WGS) entry which is preliminary data.</text>
</comment>
<organism evidence="3 4">
    <name type="scientific">Petrolisthes manimaculis</name>
    <dbReference type="NCBI Taxonomy" id="1843537"/>
    <lineage>
        <taxon>Eukaryota</taxon>
        <taxon>Metazoa</taxon>
        <taxon>Ecdysozoa</taxon>
        <taxon>Arthropoda</taxon>
        <taxon>Crustacea</taxon>
        <taxon>Multicrustacea</taxon>
        <taxon>Malacostraca</taxon>
        <taxon>Eumalacostraca</taxon>
        <taxon>Eucarida</taxon>
        <taxon>Decapoda</taxon>
        <taxon>Pleocyemata</taxon>
        <taxon>Anomura</taxon>
        <taxon>Galatheoidea</taxon>
        <taxon>Porcellanidae</taxon>
        <taxon>Petrolisthes</taxon>
    </lineage>
</organism>
<dbReference type="InterPro" id="IPR004875">
    <property type="entry name" value="DDE_SF_endonuclease_dom"/>
</dbReference>
<dbReference type="AlphaFoldDB" id="A0AAE1NF16"/>
<evidence type="ECO:0000313" key="3">
    <source>
        <dbReference type="EMBL" id="KAK4287917.1"/>
    </source>
</evidence>
<gene>
    <name evidence="3" type="ORF">Pmani_039025</name>
</gene>